<keyword evidence="4" id="KW-0560">Oxidoreductase</keyword>
<dbReference type="OrthoDB" id="9805337at2"/>
<comment type="similarity">
    <text evidence="2">Belongs to the DadA oxidoreductase family.</text>
</comment>
<keyword evidence="3" id="KW-0285">Flavoprotein</keyword>
<evidence type="ECO:0000256" key="2">
    <source>
        <dbReference type="ARBA" id="ARBA00009410"/>
    </source>
</evidence>
<dbReference type="InterPro" id="IPR006076">
    <property type="entry name" value="FAD-dep_OxRdtase"/>
</dbReference>
<gene>
    <name evidence="6" type="ORF">ATL39_0088</name>
</gene>
<dbReference type="RefSeq" id="WP_120191307.1">
    <property type="nucleotide sequence ID" value="NZ_RAPK01000006.1"/>
</dbReference>
<dbReference type="PANTHER" id="PTHR13847:SF286">
    <property type="entry name" value="D-AMINO ACID DEHYDROGENASE"/>
    <property type="match status" value="1"/>
</dbReference>
<dbReference type="PANTHER" id="PTHR13847">
    <property type="entry name" value="SARCOSINE DEHYDROGENASE-RELATED"/>
    <property type="match status" value="1"/>
</dbReference>
<dbReference type="Pfam" id="PF01266">
    <property type="entry name" value="DAO"/>
    <property type="match status" value="1"/>
</dbReference>
<evidence type="ECO:0000313" key="7">
    <source>
        <dbReference type="Proteomes" id="UP000285120"/>
    </source>
</evidence>
<organism evidence="6 7">
    <name type="scientific">Sinobaca qinghaiensis</name>
    <dbReference type="NCBI Taxonomy" id="342944"/>
    <lineage>
        <taxon>Bacteria</taxon>
        <taxon>Bacillati</taxon>
        <taxon>Bacillota</taxon>
        <taxon>Bacilli</taxon>
        <taxon>Bacillales</taxon>
        <taxon>Sporolactobacillaceae</taxon>
        <taxon>Sinobaca</taxon>
    </lineage>
</organism>
<evidence type="ECO:0000256" key="3">
    <source>
        <dbReference type="ARBA" id="ARBA00022630"/>
    </source>
</evidence>
<evidence type="ECO:0000256" key="1">
    <source>
        <dbReference type="ARBA" id="ARBA00001974"/>
    </source>
</evidence>
<comment type="caution">
    <text evidence="6">The sequence shown here is derived from an EMBL/GenBank/DDBJ whole genome shotgun (WGS) entry which is preliminary data.</text>
</comment>
<name>A0A419V7B7_9BACL</name>
<dbReference type="Gene3D" id="3.30.9.10">
    <property type="entry name" value="D-Amino Acid Oxidase, subunit A, domain 2"/>
    <property type="match status" value="1"/>
</dbReference>
<dbReference type="SUPFAM" id="SSF54373">
    <property type="entry name" value="FAD-linked reductases, C-terminal domain"/>
    <property type="match status" value="1"/>
</dbReference>
<dbReference type="GO" id="GO:0016491">
    <property type="term" value="F:oxidoreductase activity"/>
    <property type="evidence" value="ECO:0007669"/>
    <property type="project" value="UniProtKB-KW"/>
</dbReference>
<dbReference type="Proteomes" id="UP000285120">
    <property type="component" value="Unassembled WGS sequence"/>
</dbReference>
<reference evidence="6 7" key="1">
    <citation type="submission" date="2018-09" db="EMBL/GenBank/DDBJ databases">
        <title>Genomic Encyclopedia of Archaeal and Bacterial Type Strains, Phase II (KMG-II): from individual species to whole genera.</title>
        <authorList>
            <person name="Goeker M."/>
        </authorList>
    </citation>
    <scope>NUCLEOTIDE SEQUENCE [LARGE SCALE GENOMIC DNA]</scope>
    <source>
        <strain evidence="6 7">DSM 17008</strain>
    </source>
</reference>
<dbReference type="Gene3D" id="3.50.50.60">
    <property type="entry name" value="FAD/NAD(P)-binding domain"/>
    <property type="match status" value="1"/>
</dbReference>
<evidence type="ECO:0000313" key="6">
    <source>
        <dbReference type="EMBL" id="RKD75878.1"/>
    </source>
</evidence>
<dbReference type="InterPro" id="IPR036188">
    <property type="entry name" value="FAD/NAD-bd_sf"/>
</dbReference>
<protein>
    <submittedName>
        <fullName evidence="6">D-amino acid dehydrogenase small subunit</fullName>
    </submittedName>
</protein>
<dbReference type="SUPFAM" id="SSF51905">
    <property type="entry name" value="FAD/NAD(P)-binding domain"/>
    <property type="match status" value="1"/>
</dbReference>
<proteinExistence type="inferred from homology"/>
<sequence>MSDYIVIGAGVLGASTAYHLAAAGADVTVVDRAHTGQATDAAAGIVCPWLSQRRNKPWYFLARNGAAYYPDLIKQLEALGQHDTGYKSTGALSLHRDGNRKAKTAERAIKRREQAPEIGHVFSLNEKQTKQAFPLLADHYQSVYVSGGARVNGRALRLALLEAAKQMGASWIQGEEASLIHENRTVTGVTVNNENYYADRVILTGGAWANQCLEPLGLSFAVESQKAQIMHMQIENTATENWPVVIPSGPHYMVPFSNGHIVVGATHEDYAVTTQPTAAGYLELLESALHMAPGLRKSMIKEMRVGFRPATPGFLPVIGFVPETKGLLAANGLGASGLTTGPFLGSELAKLAMDKDISLSLEDYSIEGAIQPAARL</sequence>
<dbReference type="AlphaFoldDB" id="A0A419V7B7"/>
<accession>A0A419V7B7</accession>
<keyword evidence="7" id="KW-1185">Reference proteome</keyword>
<comment type="cofactor">
    <cofactor evidence="1">
        <name>FAD</name>
        <dbReference type="ChEBI" id="CHEBI:57692"/>
    </cofactor>
</comment>
<dbReference type="GO" id="GO:0005737">
    <property type="term" value="C:cytoplasm"/>
    <property type="evidence" value="ECO:0007669"/>
    <property type="project" value="TreeGrafter"/>
</dbReference>
<dbReference type="EMBL" id="RAPK01000006">
    <property type="protein sequence ID" value="RKD75878.1"/>
    <property type="molecule type" value="Genomic_DNA"/>
</dbReference>
<feature type="domain" description="FAD dependent oxidoreductase" evidence="5">
    <location>
        <begin position="3"/>
        <end position="351"/>
    </location>
</feature>
<evidence type="ECO:0000256" key="4">
    <source>
        <dbReference type="ARBA" id="ARBA00023002"/>
    </source>
</evidence>
<evidence type="ECO:0000259" key="5">
    <source>
        <dbReference type="Pfam" id="PF01266"/>
    </source>
</evidence>